<organism evidence="2 3">
    <name type="scientific">Scytonema tolypothrichoides VB-61278_2</name>
    <dbReference type="NCBI Taxonomy" id="3232314"/>
    <lineage>
        <taxon>Bacteria</taxon>
        <taxon>Bacillati</taxon>
        <taxon>Cyanobacteriota</taxon>
        <taxon>Cyanophyceae</taxon>
        <taxon>Nostocales</taxon>
        <taxon>Scytonemataceae</taxon>
        <taxon>Scytonema</taxon>
    </lineage>
</organism>
<sequence length="45" mass="5456">MSVQNNYNETILDKNLEIQERLDDLTTRLQELEERVKHISIRSRN</sequence>
<dbReference type="Proteomes" id="UP001628874">
    <property type="component" value="Unassembled WGS sequence"/>
</dbReference>
<protein>
    <submittedName>
        <fullName evidence="2">Uncharacterized protein</fullName>
    </submittedName>
</protein>
<proteinExistence type="predicted"/>
<name>A0ABW8X1A1_9CYAN</name>
<feature type="coiled-coil region" evidence="1">
    <location>
        <begin position="15"/>
        <end position="42"/>
    </location>
</feature>
<dbReference type="RefSeq" id="WP_153021508.1">
    <property type="nucleotide sequence ID" value="NZ_JBFQGM010000035.1"/>
</dbReference>
<keyword evidence="1" id="KW-0175">Coiled coil</keyword>
<comment type="caution">
    <text evidence="2">The sequence shown here is derived from an EMBL/GenBank/DDBJ whole genome shotgun (WGS) entry which is preliminary data.</text>
</comment>
<gene>
    <name evidence="2" type="ORF">AB0759_41435</name>
</gene>
<accession>A0ABW8X1A1</accession>
<dbReference type="EMBL" id="JBFQGM010000035">
    <property type="protein sequence ID" value="MFL9467052.1"/>
    <property type="molecule type" value="Genomic_DNA"/>
</dbReference>
<keyword evidence="3" id="KW-1185">Reference proteome</keyword>
<evidence type="ECO:0000313" key="2">
    <source>
        <dbReference type="EMBL" id="MFL9467052.1"/>
    </source>
</evidence>
<evidence type="ECO:0000313" key="3">
    <source>
        <dbReference type="Proteomes" id="UP001628874"/>
    </source>
</evidence>
<reference evidence="2 3" key="1">
    <citation type="submission" date="2024-07" db="EMBL/GenBank/DDBJ databases">
        <authorList>
            <person name="Tripathy S."/>
        </authorList>
    </citation>
    <scope>NUCLEOTIDE SEQUENCE [LARGE SCALE GENOMIC DNA]</scope>
    <source>
        <strain evidence="2 3">VB-61278_2</strain>
    </source>
</reference>
<evidence type="ECO:0000256" key="1">
    <source>
        <dbReference type="SAM" id="Coils"/>
    </source>
</evidence>